<dbReference type="InterPro" id="IPR006016">
    <property type="entry name" value="UspA"/>
</dbReference>
<dbReference type="Gene3D" id="3.40.50.620">
    <property type="entry name" value="HUPs"/>
    <property type="match status" value="2"/>
</dbReference>
<dbReference type="EMBL" id="FOIE01000001">
    <property type="protein sequence ID" value="SES69118.1"/>
    <property type="molecule type" value="Genomic_DNA"/>
</dbReference>
<feature type="domain" description="UspA" evidence="2">
    <location>
        <begin position="165"/>
        <end position="301"/>
    </location>
</feature>
<sequence length="307" mass="30988">MDETGTPHEVVVGVDGSAGARTALAWGLREARLRGSAVRLVTVWPEDRPPHSHDGGIGTPGLADVERDVRSSMSTEAAAVAASTAGEAVPVHPEVRYGHPARQLIDTAGDDGLLVVGSRGRGSLRGALLGSVGQQCAQHARGPVVVVRDEETAGGAPLGRGAASRVVVGVDGSPGSAAALRFAAEEARLRGGELHVVHAWIDTVSGYGGPPWALPVTTLREQAEATLRASLAGAWPTGSPGVQVRAGTVEGVEWDVLTRVAAGADLLVVGSRGRGGWSGLLLGSVGLHAITGAPCPVAVVRPVPAGG</sequence>
<dbReference type="PANTHER" id="PTHR46268">
    <property type="entry name" value="STRESS RESPONSE PROTEIN NHAX"/>
    <property type="match status" value="1"/>
</dbReference>
<keyword evidence="4" id="KW-1185">Reference proteome</keyword>
<dbReference type="InterPro" id="IPR006015">
    <property type="entry name" value="Universal_stress_UspA"/>
</dbReference>
<feature type="domain" description="UspA" evidence="2">
    <location>
        <begin position="9"/>
        <end position="148"/>
    </location>
</feature>
<evidence type="ECO:0000313" key="4">
    <source>
        <dbReference type="Proteomes" id="UP000198507"/>
    </source>
</evidence>
<protein>
    <submittedName>
        <fullName evidence="3">Nucleotide-binding universal stress protein, UspA family</fullName>
    </submittedName>
</protein>
<proteinExistence type="inferred from homology"/>
<dbReference type="PANTHER" id="PTHR46268:SF6">
    <property type="entry name" value="UNIVERSAL STRESS PROTEIN UP12"/>
    <property type="match status" value="1"/>
</dbReference>
<evidence type="ECO:0000259" key="2">
    <source>
        <dbReference type="Pfam" id="PF00582"/>
    </source>
</evidence>
<dbReference type="SUPFAM" id="SSF52402">
    <property type="entry name" value="Adenine nucleotide alpha hydrolases-like"/>
    <property type="match status" value="2"/>
</dbReference>
<dbReference type="Pfam" id="PF00582">
    <property type="entry name" value="Usp"/>
    <property type="match status" value="2"/>
</dbReference>
<dbReference type="RefSeq" id="WP_175486260.1">
    <property type="nucleotide sequence ID" value="NZ_FOIE01000001.1"/>
</dbReference>
<dbReference type="PRINTS" id="PR01438">
    <property type="entry name" value="UNVRSLSTRESS"/>
</dbReference>
<evidence type="ECO:0000256" key="1">
    <source>
        <dbReference type="ARBA" id="ARBA00008791"/>
    </source>
</evidence>
<dbReference type="AlphaFoldDB" id="A0A1H9YKR4"/>
<accession>A0A1H9YKR4</accession>
<organism evidence="3 4">
    <name type="scientific">Geodermatophilus poikilotrophus</name>
    <dbReference type="NCBI Taxonomy" id="1333667"/>
    <lineage>
        <taxon>Bacteria</taxon>
        <taxon>Bacillati</taxon>
        <taxon>Actinomycetota</taxon>
        <taxon>Actinomycetes</taxon>
        <taxon>Geodermatophilales</taxon>
        <taxon>Geodermatophilaceae</taxon>
        <taxon>Geodermatophilus</taxon>
    </lineage>
</organism>
<reference evidence="4" key="1">
    <citation type="submission" date="2016-10" db="EMBL/GenBank/DDBJ databases">
        <authorList>
            <person name="Varghese N."/>
            <person name="Submissions S."/>
        </authorList>
    </citation>
    <scope>NUCLEOTIDE SEQUENCE [LARGE SCALE GENOMIC DNA]</scope>
    <source>
        <strain evidence="4">DSM 44209</strain>
    </source>
</reference>
<dbReference type="CDD" id="cd00293">
    <property type="entry name" value="USP-like"/>
    <property type="match status" value="1"/>
</dbReference>
<name>A0A1H9YKR4_9ACTN</name>
<comment type="similarity">
    <text evidence="1">Belongs to the universal stress protein A family.</text>
</comment>
<dbReference type="InterPro" id="IPR014729">
    <property type="entry name" value="Rossmann-like_a/b/a_fold"/>
</dbReference>
<dbReference type="Proteomes" id="UP000198507">
    <property type="component" value="Unassembled WGS sequence"/>
</dbReference>
<evidence type="ECO:0000313" key="3">
    <source>
        <dbReference type="EMBL" id="SES69118.1"/>
    </source>
</evidence>
<gene>
    <name evidence="3" type="ORF">SAMN04488546_0142</name>
</gene>